<dbReference type="InterPro" id="IPR012871">
    <property type="entry name" value="DUF1668_ORYSA"/>
</dbReference>
<dbReference type="Proteomes" id="UP000275267">
    <property type="component" value="Unassembled WGS sequence"/>
</dbReference>
<name>A0A3L6QIB8_PANMI</name>
<comment type="caution">
    <text evidence="1">The sequence shown here is derived from an EMBL/GenBank/DDBJ whole genome shotgun (WGS) entry which is preliminary data.</text>
</comment>
<reference evidence="2" key="1">
    <citation type="journal article" date="2019" name="Nat. Commun.">
        <title>The genome of broomcorn millet.</title>
        <authorList>
            <person name="Zou C."/>
            <person name="Miki D."/>
            <person name="Li D."/>
            <person name="Tang Q."/>
            <person name="Xiao L."/>
            <person name="Rajput S."/>
            <person name="Deng P."/>
            <person name="Jia W."/>
            <person name="Huang R."/>
            <person name="Zhang M."/>
            <person name="Sun Y."/>
            <person name="Hu J."/>
            <person name="Fu X."/>
            <person name="Schnable P.S."/>
            <person name="Li F."/>
            <person name="Zhang H."/>
            <person name="Feng B."/>
            <person name="Zhu X."/>
            <person name="Liu R."/>
            <person name="Schnable J.C."/>
            <person name="Zhu J.-K."/>
            <person name="Zhang H."/>
        </authorList>
    </citation>
    <scope>NUCLEOTIDE SEQUENCE [LARGE SCALE GENOMIC DNA]</scope>
</reference>
<dbReference type="EMBL" id="PQIB02000012">
    <property type="protein sequence ID" value="RLM79687.1"/>
    <property type="molecule type" value="Genomic_DNA"/>
</dbReference>
<dbReference type="Pfam" id="PF07893">
    <property type="entry name" value="DUF1668"/>
    <property type="match status" value="1"/>
</dbReference>
<proteinExistence type="predicted"/>
<keyword evidence="2" id="KW-1185">Reference proteome</keyword>
<organism evidence="1 2">
    <name type="scientific">Panicum miliaceum</name>
    <name type="common">Proso millet</name>
    <name type="synonym">Broomcorn millet</name>
    <dbReference type="NCBI Taxonomy" id="4540"/>
    <lineage>
        <taxon>Eukaryota</taxon>
        <taxon>Viridiplantae</taxon>
        <taxon>Streptophyta</taxon>
        <taxon>Embryophyta</taxon>
        <taxon>Tracheophyta</taxon>
        <taxon>Spermatophyta</taxon>
        <taxon>Magnoliopsida</taxon>
        <taxon>Liliopsida</taxon>
        <taxon>Poales</taxon>
        <taxon>Poaceae</taxon>
        <taxon>PACMAD clade</taxon>
        <taxon>Panicoideae</taxon>
        <taxon>Panicodae</taxon>
        <taxon>Paniceae</taxon>
        <taxon>Panicinae</taxon>
        <taxon>Panicum</taxon>
        <taxon>Panicum sect. Panicum</taxon>
    </lineage>
</organism>
<dbReference type="PANTHER" id="PTHR33085">
    <property type="entry name" value="OS12G0113100 PROTEIN-RELATED"/>
    <property type="match status" value="1"/>
</dbReference>
<dbReference type="PANTHER" id="PTHR33085:SF145">
    <property type="entry name" value="OS05G0302200 PROTEIN"/>
    <property type="match status" value="1"/>
</dbReference>
<accession>A0A3L6QIB8</accession>
<sequence>MEQTYQFEAFVYRRPASTYFSKSWQCQLLPSLPYVHNTKQWHSFPQISSYAVGNGGSEICISVQGRGTYCLNTTSYTWTEVGKWTLPFNGKVEYVLELKLWFGISASDHTLAAADLSAMDSQPQLLDRWKELDLPEEWKECKDSQLISLGSGKFCIARFLHTTTPKGDIGDELIDQNLAVLTGVEVALHAHGNEPSRPGSSISNISNLSLYLTISNLDYSRGRRARLQSYPPKGMVWAWSSYDQLLVSGDVLSSPCGHVSI</sequence>
<protein>
    <submittedName>
        <fullName evidence="1">Uncharacterized protein</fullName>
    </submittedName>
</protein>
<evidence type="ECO:0000313" key="1">
    <source>
        <dbReference type="EMBL" id="RLM79687.1"/>
    </source>
</evidence>
<dbReference type="OrthoDB" id="690758at2759"/>
<gene>
    <name evidence="1" type="ORF">C2845_PM12G32030</name>
</gene>
<dbReference type="AlphaFoldDB" id="A0A3L6QIB8"/>
<evidence type="ECO:0000313" key="2">
    <source>
        <dbReference type="Proteomes" id="UP000275267"/>
    </source>
</evidence>